<gene>
    <name evidence="1" type="ORF">MRB53_025650</name>
</gene>
<comment type="caution">
    <text evidence="1">The sequence shown here is derived from an EMBL/GenBank/DDBJ whole genome shotgun (WGS) entry which is preliminary data.</text>
</comment>
<organism evidence="1 2">
    <name type="scientific">Persea americana</name>
    <name type="common">Avocado</name>
    <dbReference type="NCBI Taxonomy" id="3435"/>
    <lineage>
        <taxon>Eukaryota</taxon>
        <taxon>Viridiplantae</taxon>
        <taxon>Streptophyta</taxon>
        <taxon>Embryophyta</taxon>
        <taxon>Tracheophyta</taxon>
        <taxon>Spermatophyta</taxon>
        <taxon>Magnoliopsida</taxon>
        <taxon>Magnoliidae</taxon>
        <taxon>Laurales</taxon>
        <taxon>Lauraceae</taxon>
        <taxon>Persea</taxon>
    </lineage>
</organism>
<protein>
    <submittedName>
        <fullName evidence="1">Uncharacterized protein</fullName>
    </submittedName>
</protein>
<name>A0ACC2LFX3_PERAE</name>
<reference evidence="1 2" key="1">
    <citation type="journal article" date="2022" name="Hortic Res">
        <title>A haplotype resolved chromosomal level avocado genome allows analysis of novel avocado genes.</title>
        <authorList>
            <person name="Nath O."/>
            <person name="Fletcher S.J."/>
            <person name="Hayward A."/>
            <person name="Shaw L.M."/>
            <person name="Masouleh A.K."/>
            <person name="Furtado A."/>
            <person name="Henry R.J."/>
            <person name="Mitter N."/>
        </authorList>
    </citation>
    <scope>NUCLEOTIDE SEQUENCE [LARGE SCALE GENOMIC DNA]</scope>
    <source>
        <strain evidence="2">cv. Hass</strain>
    </source>
</reference>
<accession>A0ACC2LFX3</accession>
<evidence type="ECO:0000313" key="1">
    <source>
        <dbReference type="EMBL" id="KAJ8632314.1"/>
    </source>
</evidence>
<dbReference type="EMBL" id="CM056816">
    <property type="protein sequence ID" value="KAJ8632314.1"/>
    <property type="molecule type" value="Genomic_DNA"/>
</dbReference>
<evidence type="ECO:0000313" key="2">
    <source>
        <dbReference type="Proteomes" id="UP001234297"/>
    </source>
</evidence>
<proteinExistence type="predicted"/>
<keyword evidence="2" id="KW-1185">Reference proteome</keyword>
<dbReference type="Proteomes" id="UP001234297">
    <property type="component" value="Chromosome 8"/>
</dbReference>
<sequence length="74" mass="9088">METEFQFVEIERMEKMEMELQFMEMEQRKKQSERRESVCLDFSHPFEDLSFLLPVIGCEMVVLWIRFSVYVLEV</sequence>